<protein>
    <recommendedName>
        <fullName evidence="3">BTB domain-containing protein</fullName>
    </recommendedName>
</protein>
<proteinExistence type="predicted"/>
<gene>
    <name evidence="1" type="ORF">BGAL_0313g00030</name>
</gene>
<comment type="caution">
    <text evidence="1">The sequence shown here is derived from an EMBL/GenBank/DDBJ whole genome shotgun (WGS) entry which is preliminary data.</text>
</comment>
<dbReference type="Proteomes" id="UP000308671">
    <property type="component" value="Unassembled WGS sequence"/>
</dbReference>
<evidence type="ECO:0000313" key="2">
    <source>
        <dbReference type="Proteomes" id="UP000308671"/>
    </source>
</evidence>
<evidence type="ECO:0000313" key="1">
    <source>
        <dbReference type="EMBL" id="THV47388.1"/>
    </source>
</evidence>
<name>A0A4S8QQY5_9HELO</name>
<sequence length="366" mass="41534">MSSTPTTSAKTIVADPEGDVLLLLEPESTESEPVNKIKILCSSKHLGLASAVFKAMLRPNVYNEGTTLSHVGKVDIPLPEDDTEIMTTLVLLIHGRHQHPDFHPLLTIDCLGQAAILVDKYQMHEATNFITAEWARSYFRQNPILCHRLSELPFLFCITWVFNMEDDFRQVTRQMQYKTVGSIIDSMASFPVDLPIPHSVIQRLERSRRTNIARVIEIIRLMIATREDNIDSADRFCRATGRSESQEDVIAVQQHRRRCDRVVLDGLISAASQNGIWPLNVAQSLVDTSSFFRIAEKATTLDFTTECDRLIALHTNQTRVMYEVASSHRIKNEIQGGVRLIEIRFIGLGLKREKAKFDVPMLETHR</sequence>
<keyword evidence="2" id="KW-1185">Reference proteome</keyword>
<evidence type="ECO:0008006" key="3">
    <source>
        <dbReference type="Google" id="ProtNLM"/>
    </source>
</evidence>
<dbReference type="OrthoDB" id="4849160at2759"/>
<dbReference type="AlphaFoldDB" id="A0A4S8QQY5"/>
<dbReference type="EMBL" id="PQXL01000313">
    <property type="protein sequence ID" value="THV47388.1"/>
    <property type="molecule type" value="Genomic_DNA"/>
</dbReference>
<reference evidence="1 2" key="1">
    <citation type="submission" date="2017-12" db="EMBL/GenBank/DDBJ databases">
        <title>Comparative genomics of Botrytis spp.</title>
        <authorList>
            <person name="Valero-Jimenez C.A."/>
            <person name="Tapia P."/>
            <person name="Veloso J."/>
            <person name="Silva-Moreno E."/>
            <person name="Staats M."/>
            <person name="Valdes J.H."/>
            <person name="Van Kan J.A.L."/>
        </authorList>
    </citation>
    <scope>NUCLEOTIDE SEQUENCE [LARGE SCALE GENOMIC DNA]</scope>
    <source>
        <strain evidence="1 2">MUCL435</strain>
    </source>
</reference>
<accession>A0A4S8QQY5</accession>
<organism evidence="1 2">
    <name type="scientific">Botrytis galanthina</name>
    <dbReference type="NCBI Taxonomy" id="278940"/>
    <lineage>
        <taxon>Eukaryota</taxon>
        <taxon>Fungi</taxon>
        <taxon>Dikarya</taxon>
        <taxon>Ascomycota</taxon>
        <taxon>Pezizomycotina</taxon>
        <taxon>Leotiomycetes</taxon>
        <taxon>Helotiales</taxon>
        <taxon>Sclerotiniaceae</taxon>
        <taxon>Botrytis</taxon>
    </lineage>
</organism>